<dbReference type="EMBL" id="AFOY02000015">
    <property type="protein sequence ID" value="EXF94094.1"/>
    <property type="molecule type" value="Genomic_DNA"/>
</dbReference>
<dbReference type="HOGENOM" id="CLU_3065200_0_0_6"/>
<evidence type="ECO:0000313" key="1">
    <source>
        <dbReference type="EMBL" id="EXF94094.1"/>
    </source>
</evidence>
<reference evidence="1 2" key="1">
    <citation type="journal article" date="2011" name="J. Bacteriol.">
        <title>Draft genome sequence of the polycyclic aromatic hydrocarbon-degrading, genetically engineered bioluminescent bioreporter Pseudomonas fluorescens HK44.</title>
        <authorList>
            <person name="Chauhan A."/>
            <person name="Layton A.C."/>
            <person name="Williams D.E."/>
            <person name="Smartt A.E."/>
            <person name="Ripp S."/>
            <person name="Karpinets T.V."/>
            <person name="Brown S.D."/>
            <person name="Sayler G.S."/>
        </authorList>
    </citation>
    <scope>NUCLEOTIDE SEQUENCE [LARGE SCALE GENOMIC DNA]</scope>
    <source>
        <strain evidence="1 2">HK44</strain>
    </source>
</reference>
<dbReference type="PATRIC" id="fig|1042209.11.peg.3416"/>
<sequence>MLYIPCMKVGQNDVKALINLEDARKELVSPLLNMRGIERHLNDFLADWVTTLI</sequence>
<gene>
    <name evidence="1" type="ORF">HK44_005270</name>
</gene>
<organism evidence="1 2">
    <name type="scientific">Pseudomonas fluorescens HK44</name>
    <dbReference type="NCBI Taxonomy" id="1042209"/>
    <lineage>
        <taxon>Bacteria</taxon>
        <taxon>Pseudomonadati</taxon>
        <taxon>Pseudomonadota</taxon>
        <taxon>Gammaproteobacteria</taxon>
        <taxon>Pseudomonadales</taxon>
        <taxon>Pseudomonadaceae</taxon>
        <taxon>Pseudomonas</taxon>
    </lineage>
</organism>
<dbReference type="Proteomes" id="UP000022611">
    <property type="component" value="Unassembled WGS sequence"/>
</dbReference>
<proteinExistence type="predicted"/>
<accession>A0A010RZD4</accession>
<name>A0A010RZD4_PSEFL</name>
<dbReference type="AlphaFoldDB" id="A0A010RZD4"/>
<evidence type="ECO:0000313" key="2">
    <source>
        <dbReference type="Proteomes" id="UP000022611"/>
    </source>
</evidence>
<protein>
    <submittedName>
        <fullName evidence="1">Uncharacterized protein</fullName>
    </submittedName>
</protein>
<comment type="caution">
    <text evidence="1">The sequence shown here is derived from an EMBL/GenBank/DDBJ whole genome shotgun (WGS) entry which is preliminary data.</text>
</comment>